<dbReference type="RefSeq" id="XP_008728404.1">
    <property type="nucleotide sequence ID" value="XM_008730182.1"/>
</dbReference>
<keyword evidence="5" id="KW-0560">Oxidoreductase</keyword>
<reference evidence="9 10" key="1">
    <citation type="submission" date="2013-03" db="EMBL/GenBank/DDBJ databases">
        <title>The Genome Sequence of Cladophialophora carrionii CBS 160.54.</title>
        <authorList>
            <consortium name="The Broad Institute Genomics Platform"/>
            <person name="Cuomo C."/>
            <person name="de Hoog S."/>
            <person name="Gorbushina A."/>
            <person name="Walker B."/>
            <person name="Young S.K."/>
            <person name="Zeng Q."/>
            <person name="Gargeya S."/>
            <person name="Fitzgerald M."/>
            <person name="Haas B."/>
            <person name="Abouelleil A."/>
            <person name="Allen A.W."/>
            <person name="Alvarado L."/>
            <person name="Arachchi H.M."/>
            <person name="Berlin A.M."/>
            <person name="Chapman S.B."/>
            <person name="Gainer-Dewar J."/>
            <person name="Goldberg J."/>
            <person name="Griggs A."/>
            <person name="Gujja S."/>
            <person name="Hansen M."/>
            <person name="Howarth C."/>
            <person name="Imamovic A."/>
            <person name="Ireland A."/>
            <person name="Larimer J."/>
            <person name="McCowan C."/>
            <person name="Murphy C."/>
            <person name="Pearson M."/>
            <person name="Poon T.W."/>
            <person name="Priest M."/>
            <person name="Roberts A."/>
            <person name="Saif S."/>
            <person name="Shea T."/>
            <person name="Sisk P."/>
            <person name="Sykes S."/>
            <person name="Wortman J."/>
            <person name="Nusbaum C."/>
            <person name="Birren B."/>
        </authorList>
    </citation>
    <scope>NUCLEOTIDE SEQUENCE [LARGE SCALE GENOMIC DNA]</scope>
    <source>
        <strain evidence="9 10">CBS 160.54</strain>
    </source>
</reference>
<dbReference type="PANTHER" id="PTHR24287:SF1">
    <property type="entry name" value="P450, PUTATIVE (EUROFUNG)-RELATED"/>
    <property type="match status" value="1"/>
</dbReference>
<dbReference type="GO" id="GO:0016705">
    <property type="term" value="F:oxidoreductase activity, acting on paired donors, with incorporation or reduction of molecular oxygen"/>
    <property type="evidence" value="ECO:0007669"/>
    <property type="project" value="InterPro"/>
</dbReference>
<dbReference type="GO" id="GO:0005506">
    <property type="term" value="F:iron ion binding"/>
    <property type="evidence" value="ECO:0007669"/>
    <property type="project" value="InterPro"/>
</dbReference>
<dbReference type="PRINTS" id="PR00465">
    <property type="entry name" value="EP450IV"/>
</dbReference>
<evidence type="ECO:0000256" key="7">
    <source>
        <dbReference type="ARBA" id="ARBA00023033"/>
    </source>
</evidence>
<dbReference type="HOGENOM" id="CLU_001570_27_0_1"/>
<accession>V9D725</accession>
<evidence type="ECO:0000256" key="1">
    <source>
        <dbReference type="ARBA" id="ARBA00001971"/>
    </source>
</evidence>
<sequence length="551" mass="61556">MDTSGALLFFLAGLIVWAGITRWKRQKDLTAFAARHGCKPPQKHLHNLLWPPLGLDKTLPTIKADRAGRLPAFMLQEFEKHGDTYTQQLPGQYVILTRSPANVEAVCKTRFKEYEIGADRAGNFRPLIGHGILALDGREWMKSRAMLRPHFNRNTDHDFIQLESLVQHLLGRLTAASRDNEAVEISELLLKLSTDFATKAIFGRSTDSLLFGRQELSGERGKGSATEFSEAANHAIHMLGQRGLLINLYWIVDSPRFRKSCRIVKRFVDGYLSEAAQSQETRSKAGKEDYTSSASFMRSLVSRDQASPEVIRDQLLALLLASRDTSASFAAWVLYALARTPRVMAKLRGLIKARVRGGRPPTVADITALAYLRHVLNETLRIFPVVPLDGRTAKTHTWLPEGGGVEGRDPLLVPAGAKVAFNIYAMHHRRDIFGVDADEFRPERWEDDARGPRADFEAAFAPFITGPRVCLGKNMAMMTVSYVVIRILQTFDTIDPAAAPASTVLGRNHARWPSEETRYQMEDGETTFKIGVTMSPRDGVWVKLQPATLNP</sequence>
<dbReference type="GeneID" id="19984349"/>
<gene>
    <name evidence="9" type="ORF">G647_05856</name>
</gene>
<dbReference type="InterPro" id="IPR002403">
    <property type="entry name" value="Cyt_P450_E_grp-IV"/>
</dbReference>
<dbReference type="OrthoDB" id="1470350at2759"/>
<evidence type="ECO:0000256" key="2">
    <source>
        <dbReference type="ARBA" id="ARBA00010617"/>
    </source>
</evidence>
<dbReference type="PANTHER" id="PTHR24287">
    <property type="entry name" value="P450, PUTATIVE (EUROFUNG)-RELATED"/>
    <property type="match status" value="1"/>
</dbReference>
<dbReference type="InterPro" id="IPR001128">
    <property type="entry name" value="Cyt_P450"/>
</dbReference>
<dbReference type="InterPro" id="IPR036396">
    <property type="entry name" value="Cyt_P450_sf"/>
</dbReference>
<evidence type="ECO:0000313" key="10">
    <source>
        <dbReference type="Proteomes" id="UP000030678"/>
    </source>
</evidence>
<name>V9D725_9EURO</name>
<evidence type="ECO:0000256" key="8">
    <source>
        <dbReference type="PIRSR" id="PIRSR602403-1"/>
    </source>
</evidence>
<evidence type="ECO:0000256" key="6">
    <source>
        <dbReference type="ARBA" id="ARBA00023004"/>
    </source>
</evidence>
<organism evidence="9 10">
    <name type="scientific">Cladophialophora carrionii CBS 160.54</name>
    <dbReference type="NCBI Taxonomy" id="1279043"/>
    <lineage>
        <taxon>Eukaryota</taxon>
        <taxon>Fungi</taxon>
        <taxon>Dikarya</taxon>
        <taxon>Ascomycota</taxon>
        <taxon>Pezizomycotina</taxon>
        <taxon>Eurotiomycetes</taxon>
        <taxon>Chaetothyriomycetidae</taxon>
        <taxon>Chaetothyriales</taxon>
        <taxon>Herpotrichiellaceae</taxon>
        <taxon>Cladophialophora</taxon>
    </lineage>
</organism>
<dbReference type="Gene3D" id="1.10.630.10">
    <property type="entry name" value="Cytochrome P450"/>
    <property type="match status" value="1"/>
</dbReference>
<keyword evidence="3 8" id="KW-0349">Heme</keyword>
<keyword evidence="7" id="KW-0503">Monooxygenase</keyword>
<comment type="cofactor">
    <cofactor evidence="1 8">
        <name>heme</name>
        <dbReference type="ChEBI" id="CHEBI:30413"/>
    </cofactor>
</comment>
<evidence type="ECO:0000256" key="4">
    <source>
        <dbReference type="ARBA" id="ARBA00022723"/>
    </source>
</evidence>
<dbReference type="PRINTS" id="PR00385">
    <property type="entry name" value="P450"/>
</dbReference>
<dbReference type="VEuPathDB" id="FungiDB:G647_05856"/>
<dbReference type="GO" id="GO:0020037">
    <property type="term" value="F:heme binding"/>
    <property type="evidence" value="ECO:0007669"/>
    <property type="project" value="InterPro"/>
</dbReference>
<protein>
    <submittedName>
        <fullName evidence="9">Uncharacterized protein</fullName>
    </submittedName>
</protein>
<dbReference type="AlphaFoldDB" id="V9D725"/>
<dbReference type="InterPro" id="IPR047146">
    <property type="entry name" value="Cyt_P450_E_CYP52_fungi"/>
</dbReference>
<evidence type="ECO:0000256" key="5">
    <source>
        <dbReference type="ARBA" id="ARBA00023002"/>
    </source>
</evidence>
<dbReference type="SUPFAM" id="SSF48264">
    <property type="entry name" value="Cytochrome P450"/>
    <property type="match status" value="1"/>
</dbReference>
<dbReference type="Pfam" id="PF00067">
    <property type="entry name" value="p450"/>
    <property type="match status" value="1"/>
</dbReference>
<dbReference type="Proteomes" id="UP000030678">
    <property type="component" value="Unassembled WGS sequence"/>
</dbReference>
<comment type="similarity">
    <text evidence="2">Belongs to the cytochrome P450 family.</text>
</comment>
<dbReference type="GO" id="GO:0004497">
    <property type="term" value="F:monooxygenase activity"/>
    <property type="evidence" value="ECO:0007669"/>
    <property type="project" value="UniProtKB-KW"/>
</dbReference>
<feature type="binding site" description="axial binding residue" evidence="8">
    <location>
        <position position="470"/>
    </location>
    <ligand>
        <name>heme</name>
        <dbReference type="ChEBI" id="CHEBI:30413"/>
    </ligand>
    <ligandPart>
        <name>Fe</name>
        <dbReference type="ChEBI" id="CHEBI:18248"/>
    </ligandPart>
</feature>
<dbReference type="EMBL" id="KB822706">
    <property type="protein sequence ID" value="ETI21787.1"/>
    <property type="molecule type" value="Genomic_DNA"/>
</dbReference>
<keyword evidence="6 8" id="KW-0408">Iron</keyword>
<evidence type="ECO:0000313" key="9">
    <source>
        <dbReference type="EMBL" id="ETI21787.1"/>
    </source>
</evidence>
<proteinExistence type="inferred from homology"/>
<evidence type="ECO:0000256" key="3">
    <source>
        <dbReference type="ARBA" id="ARBA00022617"/>
    </source>
</evidence>
<keyword evidence="4 8" id="KW-0479">Metal-binding</keyword>